<dbReference type="InterPro" id="IPR002347">
    <property type="entry name" value="SDR_fam"/>
</dbReference>
<dbReference type="KEGG" id="ckw:CKALI_05525"/>
<evidence type="ECO:0000256" key="1">
    <source>
        <dbReference type="ARBA" id="ARBA00023002"/>
    </source>
</evidence>
<comment type="similarity">
    <text evidence="2">Belongs to the short-chain dehydrogenases/reductases (SDR) family.</text>
</comment>
<dbReference type="Gene3D" id="3.40.50.720">
    <property type="entry name" value="NAD(P)-binding Rossmann-like Domain"/>
    <property type="match status" value="1"/>
</dbReference>
<dbReference type="EMBL" id="CP046452">
    <property type="protein sequence ID" value="QGU01975.1"/>
    <property type="molecule type" value="Genomic_DNA"/>
</dbReference>
<dbReference type="Proteomes" id="UP000427071">
    <property type="component" value="Chromosome"/>
</dbReference>
<accession>A0A6B8VSK7</accession>
<dbReference type="PANTHER" id="PTHR43157">
    <property type="entry name" value="PHOSPHATIDYLINOSITOL-GLYCAN BIOSYNTHESIS CLASS F PROTEIN-RELATED"/>
    <property type="match status" value="1"/>
</dbReference>
<dbReference type="SUPFAM" id="SSF51735">
    <property type="entry name" value="NAD(P)-binding Rossmann-fold domains"/>
    <property type="match status" value="1"/>
</dbReference>
<evidence type="ECO:0000256" key="2">
    <source>
        <dbReference type="RuleBase" id="RU000363"/>
    </source>
</evidence>
<gene>
    <name evidence="3" type="primary">polS</name>
    <name evidence="3" type="ORF">CKALI_05525</name>
</gene>
<protein>
    <submittedName>
        <fullName evidence="3">Sorbitol dehydrogenase</fullName>
        <ecNumber evidence="3">1.1.1.14</ecNumber>
    </submittedName>
</protein>
<dbReference type="NCBIfam" id="NF004846">
    <property type="entry name" value="PRK06197.1"/>
    <property type="match status" value="1"/>
</dbReference>
<name>A0A6B8VSK7_9CORY</name>
<dbReference type="PRINTS" id="PR00081">
    <property type="entry name" value="GDHRDH"/>
</dbReference>
<dbReference type="PANTHER" id="PTHR43157:SF31">
    <property type="entry name" value="PHOSPHATIDYLINOSITOL-GLYCAN BIOSYNTHESIS CLASS F PROTEIN"/>
    <property type="match status" value="1"/>
</dbReference>
<sequence length="282" mass="30185">MAGRVALVTGGDHGLGAEITRVLTQHGATVIIVGNASARMEAFAQKFSPRLAHYYLDLGNLNSVTKCAAEVLEQYDHLDLLINNAGVMMLPYGVSKQGFERHFAINHLGHFALSGLLFPLISKVPGGRVVTMSSNGHKIPGLSFADVRSDKDYHPMKAYGRSKLANLLFTQELARRLASAGVDMLSLASHPGQSSTNPHGTTGFKTLLDRILGQSTARGAEPALRAATDPTAQQGDYFGPGGFLELRGDAVRVRPAPAALDEAAARKLWELSEKWTGVQFPG</sequence>
<keyword evidence="1 3" id="KW-0560">Oxidoreductase</keyword>
<dbReference type="InterPro" id="IPR036291">
    <property type="entry name" value="NAD(P)-bd_dom_sf"/>
</dbReference>
<reference evidence="4" key="1">
    <citation type="submission" date="2019-11" db="EMBL/GenBank/DDBJ databases">
        <title>Complete genome sequence of Corynebacterium kalinowskii 1959, a novel Corynebacterium species isolated from soil of a small paddock in Vilsendorf, Germany.</title>
        <authorList>
            <person name="Schaffert L."/>
            <person name="Ruwe M."/>
            <person name="Milse J."/>
            <person name="Hanuschka K."/>
            <person name="Ortseifen V."/>
            <person name="Droste J."/>
            <person name="Brandt D."/>
            <person name="Schlueter L."/>
            <person name="Kutter Y."/>
            <person name="Vinke S."/>
            <person name="Viehoefer P."/>
            <person name="Jacob L."/>
            <person name="Luebke N.-C."/>
            <person name="Schulte-Berndt E."/>
            <person name="Hain C."/>
            <person name="Linder M."/>
            <person name="Schmidt P."/>
            <person name="Wollenschlaeger L."/>
            <person name="Luttermann T."/>
            <person name="Thieme E."/>
            <person name="Hassa J."/>
            <person name="Haak M."/>
            <person name="Wittchen M."/>
            <person name="Mentz A."/>
            <person name="Persicke M."/>
            <person name="Busche T."/>
            <person name="Ruckert C."/>
        </authorList>
    </citation>
    <scope>NUCLEOTIDE SEQUENCE [LARGE SCALE GENOMIC DNA]</scope>
    <source>
        <strain evidence="4">1959</strain>
    </source>
</reference>
<evidence type="ECO:0000313" key="4">
    <source>
        <dbReference type="Proteomes" id="UP000427071"/>
    </source>
</evidence>
<dbReference type="PRINTS" id="PR00080">
    <property type="entry name" value="SDRFAMILY"/>
</dbReference>
<dbReference type="EC" id="1.1.1.14" evidence="3"/>
<keyword evidence="4" id="KW-1185">Reference proteome</keyword>
<dbReference type="AlphaFoldDB" id="A0A6B8VSK7"/>
<organism evidence="3 4">
    <name type="scientific">Corynebacterium kalinowskii</name>
    <dbReference type="NCBI Taxonomy" id="2675216"/>
    <lineage>
        <taxon>Bacteria</taxon>
        <taxon>Bacillati</taxon>
        <taxon>Actinomycetota</taxon>
        <taxon>Actinomycetes</taxon>
        <taxon>Mycobacteriales</taxon>
        <taxon>Corynebacteriaceae</taxon>
        <taxon>Corynebacterium</taxon>
    </lineage>
</organism>
<proteinExistence type="inferred from homology"/>
<dbReference type="Pfam" id="PF00106">
    <property type="entry name" value="adh_short"/>
    <property type="match status" value="1"/>
</dbReference>
<evidence type="ECO:0000313" key="3">
    <source>
        <dbReference type="EMBL" id="QGU01975.1"/>
    </source>
</evidence>
<dbReference type="GO" id="GO:0003939">
    <property type="term" value="F:L-iditol 2-dehydrogenase (NAD+) activity"/>
    <property type="evidence" value="ECO:0007669"/>
    <property type="project" value="UniProtKB-EC"/>
</dbReference>